<reference evidence="3 4" key="1">
    <citation type="submission" date="2020-08" db="EMBL/GenBank/DDBJ databases">
        <title>Bridging the membrane lipid divide: bacteria of the FCB group superphylum have the potential to synthesize archaeal ether lipids.</title>
        <authorList>
            <person name="Villanueva L."/>
            <person name="Von Meijenfeldt F.A.B."/>
            <person name="Westbye A.B."/>
            <person name="Yadav S."/>
            <person name="Hopmans E.C."/>
            <person name="Dutilh B.E."/>
            <person name="Sinninghe Damste J.S."/>
        </authorList>
    </citation>
    <scope>NUCLEOTIDE SEQUENCE [LARGE SCALE GENOMIC DNA]</scope>
    <source>
        <strain evidence="3">NIOZ-UU47</strain>
    </source>
</reference>
<dbReference type="CDD" id="cd24138">
    <property type="entry name" value="TtcA-like"/>
    <property type="match status" value="1"/>
</dbReference>
<keyword evidence="1" id="KW-0808">Transferase</keyword>
<dbReference type="Proteomes" id="UP000614424">
    <property type="component" value="Unassembled WGS sequence"/>
</dbReference>
<dbReference type="PIRSF" id="PIRSF004976">
    <property type="entry name" value="ATPase_YdaO"/>
    <property type="match status" value="1"/>
</dbReference>
<dbReference type="PANTHER" id="PTHR43686:SF1">
    <property type="entry name" value="AMINOTRAN_5 DOMAIN-CONTAINING PROTEIN"/>
    <property type="match status" value="1"/>
</dbReference>
<organism evidence="3 4">
    <name type="scientific">Candidatus Desulfobia pelagia</name>
    <dbReference type="NCBI Taxonomy" id="2841692"/>
    <lineage>
        <taxon>Bacteria</taxon>
        <taxon>Pseudomonadati</taxon>
        <taxon>Thermodesulfobacteriota</taxon>
        <taxon>Desulfobulbia</taxon>
        <taxon>Desulfobulbales</taxon>
        <taxon>Desulfobulbaceae</taxon>
        <taxon>Candidatus Desulfobia</taxon>
    </lineage>
</organism>
<protein>
    <recommendedName>
        <fullName evidence="2">tRNA(Ile)-lysidine/2-thiocytidine synthase N-terminal domain-containing protein</fullName>
    </recommendedName>
</protein>
<dbReference type="InterPro" id="IPR014729">
    <property type="entry name" value="Rossmann-like_a/b/a_fold"/>
</dbReference>
<feature type="domain" description="tRNA(Ile)-lysidine/2-thiocytidine synthase N-terminal" evidence="2">
    <location>
        <begin position="12"/>
        <end position="194"/>
    </location>
</feature>
<evidence type="ECO:0000256" key="1">
    <source>
        <dbReference type="ARBA" id="ARBA00022679"/>
    </source>
</evidence>
<dbReference type="InterPro" id="IPR011063">
    <property type="entry name" value="TilS/TtcA_N"/>
</dbReference>
<proteinExistence type="predicted"/>
<dbReference type="GO" id="GO:0008033">
    <property type="term" value="P:tRNA processing"/>
    <property type="evidence" value="ECO:0007669"/>
    <property type="project" value="InterPro"/>
</dbReference>
<dbReference type="SUPFAM" id="SSF52402">
    <property type="entry name" value="Adenine nucleotide alpha hydrolases-like"/>
    <property type="match status" value="1"/>
</dbReference>
<name>A0A8J6NCA1_9BACT</name>
<dbReference type="InterPro" id="IPR035107">
    <property type="entry name" value="tRNA_thiolation_TtcA_Ctu1"/>
</dbReference>
<evidence type="ECO:0000313" key="3">
    <source>
        <dbReference type="EMBL" id="MBC8316690.1"/>
    </source>
</evidence>
<dbReference type="PANTHER" id="PTHR43686">
    <property type="entry name" value="SULFURTRANSFERASE-RELATED"/>
    <property type="match status" value="1"/>
</dbReference>
<accession>A0A8J6NCA1</accession>
<sequence>MHTYDMLSDGDHILVAVSGGVDSLVLAAILQGWKHKAPIDYTLTAVHLDMGFPNSNHDAISSQLKKISLPLEIERTSFGQNAVTSADKQNACFECARNRRTRLFSLAREKKCTKLALGHHKDDIIETFFINVLYGGNISTMVPSQPLFSGNLTVIRPLAFLEKKQVMEVAENFDLQATTNPCPLDGTTRRDAVREFLGPLYQNDSHIKGNIFSALSNIRADYMLKKTK</sequence>
<dbReference type="Pfam" id="PF01171">
    <property type="entry name" value="ATP_bind_3"/>
    <property type="match status" value="1"/>
</dbReference>
<dbReference type="Gene3D" id="3.40.50.620">
    <property type="entry name" value="HUPs"/>
    <property type="match status" value="1"/>
</dbReference>
<dbReference type="GO" id="GO:0016740">
    <property type="term" value="F:transferase activity"/>
    <property type="evidence" value="ECO:0007669"/>
    <property type="project" value="UniProtKB-KW"/>
</dbReference>
<evidence type="ECO:0000313" key="4">
    <source>
        <dbReference type="Proteomes" id="UP000614424"/>
    </source>
</evidence>
<dbReference type="AlphaFoldDB" id="A0A8J6NCA1"/>
<comment type="caution">
    <text evidence="3">The sequence shown here is derived from an EMBL/GenBank/DDBJ whole genome shotgun (WGS) entry which is preliminary data.</text>
</comment>
<evidence type="ECO:0000259" key="2">
    <source>
        <dbReference type="Pfam" id="PF01171"/>
    </source>
</evidence>
<dbReference type="EMBL" id="JACNJZ010000048">
    <property type="protein sequence ID" value="MBC8316690.1"/>
    <property type="molecule type" value="Genomic_DNA"/>
</dbReference>
<gene>
    <name evidence="3" type="ORF">H8E41_02220</name>
</gene>